<protein>
    <recommendedName>
        <fullName evidence="4">Transaldolase</fullName>
    </recommendedName>
</protein>
<dbReference type="Proteomes" id="UP000070572">
    <property type="component" value="Unassembled WGS sequence"/>
</dbReference>
<dbReference type="EMBL" id="LSDN01000018">
    <property type="protein sequence ID" value="KXB80231.1"/>
    <property type="molecule type" value="Genomic_DNA"/>
</dbReference>
<comment type="caution">
    <text evidence="2">The sequence shown here is derived from an EMBL/GenBank/DDBJ whole genome shotgun (WGS) entry which is preliminary data.</text>
</comment>
<dbReference type="GO" id="GO:0005975">
    <property type="term" value="P:carbohydrate metabolic process"/>
    <property type="evidence" value="ECO:0007669"/>
    <property type="project" value="InterPro"/>
</dbReference>
<gene>
    <name evidence="2" type="ORF">HMPREF1862_01455</name>
</gene>
<dbReference type="InterPro" id="IPR013785">
    <property type="entry name" value="Aldolase_TIM"/>
</dbReference>
<name>A0AB34WYH5_9ACTO</name>
<evidence type="ECO:0000313" key="3">
    <source>
        <dbReference type="Proteomes" id="UP000070572"/>
    </source>
</evidence>
<dbReference type="Pfam" id="PF00923">
    <property type="entry name" value="TAL_FSA"/>
    <property type="match status" value="1"/>
</dbReference>
<keyword evidence="1" id="KW-0704">Schiff base</keyword>
<evidence type="ECO:0000313" key="2">
    <source>
        <dbReference type="EMBL" id="KXB80231.1"/>
    </source>
</evidence>
<accession>A0AB34WYH5</accession>
<organism evidence="2 3">
    <name type="scientific">Varibaculum cambriense</name>
    <dbReference type="NCBI Taxonomy" id="184870"/>
    <lineage>
        <taxon>Bacteria</taxon>
        <taxon>Bacillati</taxon>
        <taxon>Actinomycetota</taxon>
        <taxon>Actinomycetes</taxon>
        <taxon>Actinomycetales</taxon>
        <taxon>Actinomycetaceae</taxon>
        <taxon>Varibaculum</taxon>
    </lineage>
</organism>
<dbReference type="Gene3D" id="3.20.20.70">
    <property type="entry name" value="Aldolase class I"/>
    <property type="match status" value="1"/>
</dbReference>
<dbReference type="InterPro" id="IPR001585">
    <property type="entry name" value="TAL/FSA"/>
</dbReference>
<evidence type="ECO:0008006" key="4">
    <source>
        <dbReference type="Google" id="ProtNLM"/>
    </source>
</evidence>
<evidence type="ECO:0000256" key="1">
    <source>
        <dbReference type="ARBA" id="ARBA00023270"/>
    </source>
</evidence>
<proteinExistence type="predicted"/>
<dbReference type="RefSeq" id="WP_060920645.1">
    <property type="nucleotide sequence ID" value="NZ_JAWFWJ010000008.1"/>
</dbReference>
<dbReference type="AlphaFoldDB" id="A0AB34WYH5"/>
<dbReference type="SUPFAM" id="SSF51569">
    <property type="entry name" value="Aldolase"/>
    <property type="match status" value="1"/>
</dbReference>
<reference evidence="2 3" key="1">
    <citation type="submission" date="2016-01" db="EMBL/GenBank/DDBJ databases">
        <authorList>
            <person name="Mitreva M."/>
            <person name="Pepin K.H."/>
            <person name="Mihindukulasuriya K.A."/>
            <person name="Fulton R."/>
            <person name="Fronick C."/>
            <person name="O'Laughlin M."/>
            <person name="Miner T."/>
            <person name="Herter B."/>
            <person name="Rosa B.A."/>
            <person name="Cordes M."/>
            <person name="Tomlinson C."/>
            <person name="Wollam A."/>
            <person name="Palsikar V.B."/>
            <person name="Mardis E.R."/>
            <person name="Wilson R.K."/>
        </authorList>
    </citation>
    <scope>NUCLEOTIDE SEQUENCE [LARGE SCALE GENOMIC DNA]</scope>
    <source>
        <strain evidence="2 3">DNF00696</strain>
    </source>
</reference>
<sequence>MSNFISKINVSVTVKDLDLAVKPDQVDYVQRILDTPLDPETFAWLSTRAKSLEVGEELRKVVDYFKGAPGNTPAGFRRDIRLKKDGVLEVDLVRDISKDKDGKERPTKVLYSADSANPYEVAPIAPMLANLTCNPGIIYDLFLNNPEANVGNKYKDRDEVMTSIGDILGPGADISVELNNPFEQDFSKILEEVHRFEEILSPWRLVVKVPHTGPVNHENYTELLEGTGRLGKGFDKGTTADALRGHDLALRLHEEGYRVNFTLMFEPFQTQMALQARPYFINSFIRHRKMQTERIIGLLKAYELSHDAYFLAQLREYLAANDYIGADEKLDDLSVIQLAQTFLTYRGVDVNTDSFDGLDGVRHNLRALRNSNLEDTRLIICSMEGTMNYPDIDRLLMEDEFKDMADRVVVTAEPQYLARFTSTNQVVSYQRRFMKAAAGQA</sequence>